<dbReference type="Proteomes" id="UP001556367">
    <property type="component" value="Unassembled WGS sequence"/>
</dbReference>
<evidence type="ECO:0000259" key="1">
    <source>
        <dbReference type="PROSITE" id="PS51184"/>
    </source>
</evidence>
<dbReference type="PROSITE" id="PS51184">
    <property type="entry name" value="JMJC"/>
    <property type="match status" value="1"/>
</dbReference>
<organism evidence="2 3">
    <name type="scientific">Hohenbuehelia grisea</name>
    <dbReference type="NCBI Taxonomy" id="104357"/>
    <lineage>
        <taxon>Eukaryota</taxon>
        <taxon>Fungi</taxon>
        <taxon>Dikarya</taxon>
        <taxon>Basidiomycota</taxon>
        <taxon>Agaricomycotina</taxon>
        <taxon>Agaricomycetes</taxon>
        <taxon>Agaricomycetidae</taxon>
        <taxon>Agaricales</taxon>
        <taxon>Pleurotineae</taxon>
        <taxon>Pleurotaceae</taxon>
        <taxon>Hohenbuehelia</taxon>
    </lineage>
</organism>
<evidence type="ECO:0000313" key="2">
    <source>
        <dbReference type="EMBL" id="KAL0950026.1"/>
    </source>
</evidence>
<protein>
    <recommendedName>
        <fullName evidence="1">JmjC domain-containing protein</fullName>
    </recommendedName>
</protein>
<comment type="caution">
    <text evidence="2">The sequence shown here is derived from an EMBL/GenBank/DDBJ whole genome shotgun (WGS) entry which is preliminary data.</text>
</comment>
<sequence>MNLGEELPSSSRSAAIRWLSNEYHEHNGSSYAVLQSPPTALEFSRLVHVSRPVLIKGYPLPALERWSDSYLIDAMDGKEFSVAVTPDGRADGITPGLDGKRYFVEPHVEKMAMPTFLSHLAQGSETSLDSGIRYLQSQNGNLYSSTEDDSEFDVLRKDVPRDVPWCTEALDRSPDAVNLWIGDSRSVTSIHSDPYENIYTVVRGAKHFTLLPPTEGWCLQERSYPHAQYTRDNPDSSLSLAPSPPSVPNVRWSSISNPHLPGNLPPEAHPIYITVNAGETLYLPKGWWHHVRQAPDITIAVNWWYDVESSGMDWVLLRFLRGPEEVAEWDAEEGSV</sequence>
<dbReference type="InterPro" id="IPR041667">
    <property type="entry name" value="Cupin_8"/>
</dbReference>
<gene>
    <name evidence="2" type="ORF">HGRIS_010034</name>
</gene>
<keyword evidence="3" id="KW-1185">Reference proteome</keyword>
<reference evidence="3" key="1">
    <citation type="submission" date="2024-06" db="EMBL/GenBank/DDBJ databases">
        <title>Multi-omics analyses provide insights into the biosynthesis of the anticancer antibiotic pleurotin in Hohenbuehelia grisea.</title>
        <authorList>
            <person name="Weaver J.A."/>
            <person name="Alberti F."/>
        </authorList>
    </citation>
    <scope>NUCLEOTIDE SEQUENCE [LARGE SCALE GENOMIC DNA]</scope>
    <source>
        <strain evidence="3">T-177</strain>
    </source>
</reference>
<dbReference type="SMART" id="SM00558">
    <property type="entry name" value="JmjC"/>
    <property type="match status" value="1"/>
</dbReference>
<dbReference type="Pfam" id="PF13621">
    <property type="entry name" value="Cupin_8"/>
    <property type="match status" value="1"/>
</dbReference>
<dbReference type="SUPFAM" id="SSF51197">
    <property type="entry name" value="Clavaminate synthase-like"/>
    <property type="match status" value="1"/>
</dbReference>
<evidence type="ECO:0000313" key="3">
    <source>
        <dbReference type="Proteomes" id="UP001556367"/>
    </source>
</evidence>
<dbReference type="Gene3D" id="2.60.120.10">
    <property type="entry name" value="Jelly Rolls"/>
    <property type="match status" value="1"/>
</dbReference>
<dbReference type="InterPro" id="IPR003347">
    <property type="entry name" value="JmjC_dom"/>
</dbReference>
<dbReference type="PANTHER" id="PTHR12461">
    <property type="entry name" value="HYPOXIA-INDUCIBLE FACTOR 1 ALPHA INHIBITOR-RELATED"/>
    <property type="match status" value="1"/>
</dbReference>
<feature type="domain" description="JmjC" evidence="1">
    <location>
        <begin position="141"/>
        <end position="320"/>
    </location>
</feature>
<proteinExistence type="predicted"/>
<accession>A0ABR3J314</accession>
<dbReference type="EMBL" id="JASNQZ010000012">
    <property type="protein sequence ID" value="KAL0950026.1"/>
    <property type="molecule type" value="Genomic_DNA"/>
</dbReference>
<dbReference type="PANTHER" id="PTHR12461:SF99">
    <property type="entry name" value="BIFUNCTIONAL PEPTIDASE AND (3S)-LYSYL HYDROXYLASE JMJD7"/>
    <property type="match status" value="1"/>
</dbReference>
<name>A0ABR3J314_9AGAR</name>
<dbReference type="InterPro" id="IPR014710">
    <property type="entry name" value="RmlC-like_jellyroll"/>
</dbReference>